<dbReference type="Proteomes" id="UP000190061">
    <property type="component" value="Unassembled WGS sequence"/>
</dbReference>
<dbReference type="Pfam" id="PF07007">
    <property type="entry name" value="LprI"/>
    <property type="match status" value="1"/>
</dbReference>
<dbReference type="STRING" id="1122188.SAMN02745674_00699"/>
<gene>
    <name evidence="3" type="ORF">SAMN02745674_00699</name>
</gene>
<dbReference type="OrthoDB" id="7340239at2"/>
<feature type="domain" description="Lysozyme inhibitor LprI-like N-terminal" evidence="2">
    <location>
        <begin position="40"/>
        <end position="123"/>
    </location>
</feature>
<keyword evidence="4" id="KW-1185">Reference proteome</keyword>
<organism evidence="3 4">
    <name type="scientific">Lysobacter spongiicola DSM 21749</name>
    <dbReference type="NCBI Taxonomy" id="1122188"/>
    <lineage>
        <taxon>Bacteria</taxon>
        <taxon>Pseudomonadati</taxon>
        <taxon>Pseudomonadota</taxon>
        <taxon>Gammaproteobacteria</taxon>
        <taxon>Lysobacterales</taxon>
        <taxon>Lysobacteraceae</taxon>
        <taxon>Novilysobacter</taxon>
    </lineage>
</organism>
<dbReference type="RefSeq" id="WP_159447329.1">
    <property type="nucleotide sequence ID" value="NZ_FUXP01000001.1"/>
</dbReference>
<keyword evidence="1" id="KW-0732">Signal</keyword>
<name>A0A1T4N2V0_9GAMM</name>
<evidence type="ECO:0000259" key="2">
    <source>
        <dbReference type="Pfam" id="PF07007"/>
    </source>
</evidence>
<evidence type="ECO:0000313" key="3">
    <source>
        <dbReference type="EMBL" id="SJZ73454.1"/>
    </source>
</evidence>
<feature type="signal peptide" evidence="1">
    <location>
        <begin position="1"/>
        <end position="20"/>
    </location>
</feature>
<protein>
    <recommendedName>
        <fullName evidence="2">Lysozyme inhibitor LprI-like N-terminal domain-containing protein</fullName>
    </recommendedName>
</protein>
<evidence type="ECO:0000313" key="4">
    <source>
        <dbReference type="Proteomes" id="UP000190061"/>
    </source>
</evidence>
<dbReference type="AlphaFoldDB" id="A0A1T4N2V0"/>
<accession>A0A1T4N2V0</accession>
<feature type="chain" id="PRO_5012256217" description="Lysozyme inhibitor LprI-like N-terminal domain-containing protein" evidence="1">
    <location>
        <begin position="21"/>
        <end position="161"/>
    </location>
</feature>
<proteinExistence type="predicted"/>
<dbReference type="EMBL" id="FUXP01000001">
    <property type="protein sequence ID" value="SJZ73454.1"/>
    <property type="molecule type" value="Genomic_DNA"/>
</dbReference>
<sequence>MKLIVAGTACILLASFSAAAQNDKSDWPEGSAMHTGFVFAEQLDEAQAALEQRHKRLVELATEYSSDYMGTRIPSAIEAEHAAWLAYREAGCELFGAATGAGGTWPSTHALGCEVDLTTRRLETVTNAVQCIEAQPEGERDLGLYSCLEPLQPPVPGIGEA</sequence>
<reference evidence="3 4" key="1">
    <citation type="submission" date="2017-02" db="EMBL/GenBank/DDBJ databases">
        <authorList>
            <person name="Peterson S.W."/>
        </authorList>
    </citation>
    <scope>NUCLEOTIDE SEQUENCE [LARGE SCALE GENOMIC DNA]</scope>
    <source>
        <strain evidence="3 4">DSM 21749</strain>
    </source>
</reference>
<dbReference type="InterPro" id="IPR009739">
    <property type="entry name" value="LprI-like_N"/>
</dbReference>
<evidence type="ECO:0000256" key="1">
    <source>
        <dbReference type="SAM" id="SignalP"/>
    </source>
</evidence>
<dbReference type="Gene3D" id="1.20.1270.180">
    <property type="match status" value="1"/>
</dbReference>